<dbReference type="Proteomes" id="UP001596379">
    <property type="component" value="Unassembled WGS sequence"/>
</dbReference>
<comment type="caution">
    <text evidence="1">The sequence shown here is derived from an EMBL/GenBank/DDBJ whole genome shotgun (WGS) entry which is preliminary data.</text>
</comment>
<dbReference type="RefSeq" id="WP_382235325.1">
    <property type="nucleotide sequence ID" value="NZ_JBHTCC010000003.1"/>
</dbReference>
<sequence length="88" mass="9778">MSDKICYCEIGYPILNLKETLMDLVEKFDAKGKTGAGYHVEVFQTPVETTDEGTPGSKTYKLADGRALDPLSDAKFKIVQTGEKIYRV</sequence>
<dbReference type="EMBL" id="JBHTCC010000003">
    <property type="protein sequence ID" value="MFC7299370.1"/>
    <property type="molecule type" value="Genomic_DNA"/>
</dbReference>
<proteinExistence type="predicted"/>
<name>A0ABW2J8V8_9BURK</name>
<evidence type="ECO:0000313" key="2">
    <source>
        <dbReference type="Proteomes" id="UP001596379"/>
    </source>
</evidence>
<evidence type="ECO:0000313" key="1">
    <source>
        <dbReference type="EMBL" id="MFC7299370.1"/>
    </source>
</evidence>
<reference evidence="2" key="1">
    <citation type="journal article" date="2019" name="Int. J. Syst. Evol. Microbiol.">
        <title>The Global Catalogue of Microorganisms (GCM) 10K type strain sequencing project: providing services to taxonomists for standard genome sequencing and annotation.</title>
        <authorList>
            <consortium name="The Broad Institute Genomics Platform"/>
            <consortium name="The Broad Institute Genome Sequencing Center for Infectious Disease"/>
            <person name="Wu L."/>
            <person name="Ma J."/>
        </authorList>
    </citation>
    <scope>NUCLEOTIDE SEQUENCE [LARGE SCALE GENOMIC DNA]</scope>
    <source>
        <strain evidence="2">CCUG 36956</strain>
    </source>
</reference>
<organism evidence="1 2">
    <name type="scientific">Herminiimonas aquatilis</name>
    <dbReference type="NCBI Taxonomy" id="345342"/>
    <lineage>
        <taxon>Bacteria</taxon>
        <taxon>Pseudomonadati</taxon>
        <taxon>Pseudomonadota</taxon>
        <taxon>Betaproteobacteria</taxon>
        <taxon>Burkholderiales</taxon>
        <taxon>Oxalobacteraceae</taxon>
        <taxon>Herminiimonas</taxon>
    </lineage>
</organism>
<keyword evidence="2" id="KW-1185">Reference proteome</keyword>
<accession>A0ABW2J8V8</accession>
<protein>
    <submittedName>
        <fullName evidence="1">Uncharacterized protein</fullName>
    </submittedName>
</protein>
<gene>
    <name evidence="1" type="ORF">ACFQO0_13080</name>
</gene>